<dbReference type="InterPro" id="IPR050951">
    <property type="entry name" value="Retrovirus_Pol_polyprotein"/>
</dbReference>
<dbReference type="InterPro" id="IPR043128">
    <property type="entry name" value="Rev_trsase/Diguanyl_cyclase"/>
</dbReference>
<dbReference type="SUPFAM" id="SSF56672">
    <property type="entry name" value="DNA/RNA polymerases"/>
    <property type="match status" value="1"/>
</dbReference>
<dbReference type="GO" id="GO:0003964">
    <property type="term" value="F:RNA-directed DNA polymerase activity"/>
    <property type="evidence" value="ECO:0007669"/>
    <property type="project" value="UniProtKB-KW"/>
</dbReference>
<sequence length="199" mass="22587">MNLKPPHSKKQVRSLLGVLNYYRKFIPKFSSSSAPISDLTKSGQPDKIHWTLDCQTALDKILLALNSDPILILPNFSQKIILRTDASDTGLGPCLLQEVDGLRHPFTYIGRKLLPREKRYAIIERECLAIVWAVEKLSCYLLGDAFYIETDSKPLLFLKERRSVSARLSRWALALQSYNFEICYIPGSANCIADLLSRD</sequence>
<gene>
    <name evidence="8" type="ORF">ElyMa_004820800</name>
</gene>
<dbReference type="Gene3D" id="3.30.70.270">
    <property type="match status" value="1"/>
</dbReference>
<organism evidence="8 9">
    <name type="scientific">Elysia marginata</name>
    <dbReference type="NCBI Taxonomy" id="1093978"/>
    <lineage>
        <taxon>Eukaryota</taxon>
        <taxon>Metazoa</taxon>
        <taxon>Spiralia</taxon>
        <taxon>Lophotrochozoa</taxon>
        <taxon>Mollusca</taxon>
        <taxon>Gastropoda</taxon>
        <taxon>Heterobranchia</taxon>
        <taxon>Euthyneura</taxon>
        <taxon>Panpulmonata</taxon>
        <taxon>Sacoglossa</taxon>
        <taxon>Placobranchoidea</taxon>
        <taxon>Plakobranchidae</taxon>
        <taxon>Elysia</taxon>
    </lineage>
</organism>
<keyword evidence="6" id="KW-0695">RNA-directed DNA polymerase</keyword>
<dbReference type="PANTHER" id="PTHR37984:SF5">
    <property type="entry name" value="PROTEIN NYNRIN-LIKE"/>
    <property type="match status" value="1"/>
</dbReference>
<dbReference type="CDD" id="cd09274">
    <property type="entry name" value="RNase_HI_RT_Ty3"/>
    <property type="match status" value="1"/>
</dbReference>
<evidence type="ECO:0000256" key="3">
    <source>
        <dbReference type="ARBA" id="ARBA00022722"/>
    </source>
</evidence>
<dbReference type="Proteomes" id="UP000762676">
    <property type="component" value="Unassembled WGS sequence"/>
</dbReference>
<feature type="domain" description="Reverse transcriptase RNase H-like" evidence="7">
    <location>
        <begin position="75"/>
        <end position="178"/>
    </location>
</feature>
<evidence type="ECO:0000256" key="2">
    <source>
        <dbReference type="ARBA" id="ARBA00022695"/>
    </source>
</evidence>
<evidence type="ECO:0000313" key="9">
    <source>
        <dbReference type="Proteomes" id="UP000762676"/>
    </source>
</evidence>
<dbReference type="InterPro" id="IPR041373">
    <property type="entry name" value="RT_RNaseH"/>
</dbReference>
<keyword evidence="5" id="KW-0378">Hydrolase</keyword>
<evidence type="ECO:0000256" key="1">
    <source>
        <dbReference type="ARBA" id="ARBA00022679"/>
    </source>
</evidence>
<name>A0AAV4IKZ5_9GAST</name>
<keyword evidence="2" id="KW-0548">Nucleotidyltransferase</keyword>
<reference evidence="8 9" key="1">
    <citation type="journal article" date="2021" name="Elife">
        <title>Chloroplast acquisition without the gene transfer in kleptoplastic sea slugs, Plakobranchus ocellatus.</title>
        <authorList>
            <person name="Maeda T."/>
            <person name="Takahashi S."/>
            <person name="Yoshida T."/>
            <person name="Shimamura S."/>
            <person name="Takaki Y."/>
            <person name="Nagai Y."/>
            <person name="Toyoda A."/>
            <person name="Suzuki Y."/>
            <person name="Arimoto A."/>
            <person name="Ishii H."/>
            <person name="Satoh N."/>
            <person name="Nishiyama T."/>
            <person name="Hasebe M."/>
            <person name="Maruyama T."/>
            <person name="Minagawa J."/>
            <person name="Obokata J."/>
            <person name="Shigenobu S."/>
        </authorList>
    </citation>
    <scope>NUCLEOTIDE SEQUENCE [LARGE SCALE GENOMIC DNA]</scope>
</reference>
<dbReference type="GO" id="GO:0016787">
    <property type="term" value="F:hydrolase activity"/>
    <property type="evidence" value="ECO:0007669"/>
    <property type="project" value="UniProtKB-KW"/>
</dbReference>
<keyword evidence="9" id="KW-1185">Reference proteome</keyword>
<keyword evidence="4" id="KW-0255">Endonuclease</keyword>
<evidence type="ECO:0000313" key="8">
    <source>
        <dbReference type="EMBL" id="GFS10877.1"/>
    </source>
</evidence>
<dbReference type="GO" id="GO:0004519">
    <property type="term" value="F:endonuclease activity"/>
    <property type="evidence" value="ECO:0007669"/>
    <property type="project" value="UniProtKB-KW"/>
</dbReference>
<comment type="caution">
    <text evidence="8">The sequence shown here is derived from an EMBL/GenBank/DDBJ whole genome shotgun (WGS) entry which is preliminary data.</text>
</comment>
<dbReference type="AlphaFoldDB" id="A0AAV4IKZ5"/>
<keyword evidence="3" id="KW-0540">Nuclease</keyword>
<dbReference type="InterPro" id="IPR043502">
    <property type="entry name" value="DNA/RNA_pol_sf"/>
</dbReference>
<protein>
    <submittedName>
        <fullName evidence="8">Pol polyprotein</fullName>
    </submittedName>
</protein>
<dbReference type="FunFam" id="3.30.70.270:FF:000020">
    <property type="entry name" value="Transposon Tf2-6 polyprotein-like Protein"/>
    <property type="match status" value="1"/>
</dbReference>
<evidence type="ECO:0000259" key="7">
    <source>
        <dbReference type="Pfam" id="PF17917"/>
    </source>
</evidence>
<evidence type="ECO:0000256" key="5">
    <source>
        <dbReference type="ARBA" id="ARBA00022801"/>
    </source>
</evidence>
<dbReference type="EMBL" id="BMAT01009641">
    <property type="protein sequence ID" value="GFS10877.1"/>
    <property type="molecule type" value="Genomic_DNA"/>
</dbReference>
<evidence type="ECO:0000256" key="6">
    <source>
        <dbReference type="ARBA" id="ARBA00022918"/>
    </source>
</evidence>
<dbReference type="Gene3D" id="3.10.20.370">
    <property type="match status" value="1"/>
</dbReference>
<dbReference type="Pfam" id="PF17917">
    <property type="entry name" value="RT_RNaseH"/>
    <property type="match status" value="1"/>
</dbReference>
<accession>A0AAV4IKZ5</accession>
<dbReference type="PANTHER" id="PTHR37984">
    <property type="entry name" value="PROTEIN CBG26694"/>
    <property type="match status" value="1"/>
</dbReference>
<evidence type="ECO:0000256" key="4">
    <source>
        <dbReference type="ARBA" id="ARBA00022759"/>
    </source>
</evidence>
<dbReference type="FunFam" id="3.10.20.370:FF:000001">
    <property type="entry name" value="Retrovirus-related Pol polyprotein from transposon 17.6-like protein"/>
    <property type="match status" value="1"/>
</dbReference>
<keyword evidence="1" id="KW-0808">Transferase</keyword>
<proteinExistence type="predicted"/>